<feature type="region of interest" description="Disordered" evidence="1">
    <location>
        <begin position="32"/>
        <end position="155"/>
    </location>
</feature>
<feature type="compositionally biased region" description="Basic residues" evidence="1">
    <location>
        <begin position="1002"/>
        <end position="1011"/>
    </location>
</feature>
<feature type="compositionally biased region" description="Low complexity" evidence="1">
    <location>
        <begin position="970"/>
        <end position="986"/>
    </location>
</feature>
<feature type="compositionally biased region" description="Basic residues" evidence="1">
    <location>
        <begin position="83"/>
        <end position="97"/>
    </location>
</feature>
<feature type="compositionally biased region" description="Low complexity" evidence="1">
    <location>
        <begin position="126"/>
        <end position="137"/>
    </location>
</feature>
<dbReference type="WBParaSite" id="maker-uti_cns_0005739-snap-gene-0.2-mRNA-1">
    <property type="protein sequence ID" value="maker-uti_cns_0005739-snap-gene-0.2-mRNA-1"/>
    <property type="gene ID" value="maker-uti_cns_0005739-snap-gene-0.2"/>
</dbReference>
<feature type="region of interest" description="Disordered" evidence="1">
    <location>
        <begin position="891"/>
        <end position="926"/>
    </location>
</feature>
<evidence type="ECO:0000313" key="2">
    <source>
        <dbReference type="Proteomes" id="UP000095280"/>
    </source>
</evidence>
<proteinExistence type="predicted"/>
<sequence>MLCEKLARGATIAPLPAPGAAAAASAAAAAAGSVAPTSALPVIREPDSRGGIGGAPSGEDFLNGSLNASQQFMSPRAADSSKKQRHKKKKKQKKHHRDREDGEEEEEADMFGSARSKPAPRELEKASALLAPAAESAGEQQRSGRESQSRVAGAARPTAVAAVPMAERRPAILVDDHSIAVRVIDYLCRHVAAVLNVDYPLRLVLSLISRLRPVAVLTVRRRRRRLLVLPVLMVLLRQRRRCRSGLTRLLKRQQPGVRIVRIVGAEAPSFVRRGQSEYSGVGPTVRRADPAGLAAHSLAAVCLSRPMKEPAGHMKAEFAEEHHLKRAWPVRYMSGGGLMEIKRSADDDREMFLRRLSELLRRELARNDNDGNLLAVGVMCGEPKDSLRTTSTEVGDDQVGIAGYAQPGDSAPQRLQLVPSRLKHRPADAALGVVDVELQVHGWLPVRPGECDVQAGIAQHVVTSTDMLNARPLRSGNSRTFISDCHLPATVEFIASRRSLSLARRCSAICFCGAMKSTMKCSVSGSTKAARAARSNASSSARIDSRRRMAATVSSHWARAASRSGSLLYLITMSRRSRSGTAAPTRSIPAAPVWQFGFVVGVTNFYRLRGCLTQQDWRCARSVPRLEHQRRRRRLAAFLLLLAAATSASASASAAAAAAAAAAATSAASASSGSSGSRPRPPIKMALVFQKPGLNSFFSASRASSRFCRSASRWRRSASWRCRSMASSSSSSSLSYICAAPAPALPSASRERCAESPPSAWRSAAPGRATPGLGAVSWRAAARCLTASASAASPPWLRSCRAKHARFGPVAWLPAGARPGRFVQLPEALVDDALSIAPVERAGGQHARQRELVNARLDQLVGGEVQAAVQLLDGVGIDIAGQVVPDRAVGGQRHPAEAAPLRRSGVGHSSRQAAERRHAGLRVRRRSRRRRQELIVGGRFARLGVQLGDLVHEPLQSVLLAADAAAAAPEDGISGSSSSSSSLSSLREQALRSASHGFADPRRRRSCRARRPVGDRRAAPAQTRTSGQQRAKAGGLRGHISSRLEDSVAVVAVVSGRVSPSSTLVRHGILAGKLPRTRHPRVGRCRSLAHVGIDAGLDWEARAASACRLASFMSSQ</sequence>
<evidence type="ECO:0000313" key="3">
    <source>
        <dbReference type="WBParaSite" id="maker-uti_cns_0005739-snap-gene-0.2-mRNA-1"/>
    </source>
</evidence>
<dbReference type="AlphaFoldDB" id="A0A1I8HFQ1"/>
<feature type="region of interest" description="Disordered" evidence="1">
    <location>
        <begin position="970"/>
        <end position="1037"/>
    </location>
</feature>
<evidence type="ECO:0000256" key="1">
    <source>
        <dbReference type="SAM" id="MobiDB-lite"/>
    </source>
</evidence>
<name>A0A1I8HFQ1_9PLAT</name>
<keyword evidence="2" id="KW-1185">Reference proteome</keyword>
<accession>A0A1I8HFQ1</accession>
<dbReference type="Proteomes" id="UP000095280">
    <property type="component" value="Unplaced"/>
</dbReference>
<protein>
    <submittedName>
        <fullName evidence="3">Protein kinase domain-containing protein</fullName>
    </submittedName>
</protein>
<reference evidence="3" key="1">
    <citation type="submission" date="2016-11" db="UniProtKB">
        <authorList>
            <consortium name="WormBaseParasite"/>
        </authorList>
    </citation>
    <scope>IDENTIFICATION</scope>
</reference>
<organism evidence="2 3">
    <name type="scientific">Macrostomum lignano</name>
    <dbReference type="NCBI Taxonomy" id="282301"/>
    <lineage>
        <taxon>Eukaryota</taxon>
        <taxon>Metazoa</taxon>
        <taxon>Spiralia</taxon>
        <taxon>Lophotrochozoa</taxon>
        <taxon>Platyhelminthes</taxon>
        <taxon>Rhabditophora</taxon>
        <taxon>Macrostomorpha</taxon>
        <taxon>Macrostomida</taxon>
        <taxon>Macrostomidae</taxon>
        <taxon>Macrostomum</taxon>
    </lineage>
</organism>
<feature type="compositionally biased region" description="Polar residues" evidence="1">
    <location>
        <begin position="64"/>
        <end position="73"/>
    </location>
</feature>